<dbReference type="PANTHER" id="PTHR31694">
    <property type="entry name" value="DESICCATION-LIKE PROTEIN"/>
    <property type="match status" value="1"/>
</dbReference>
<protein>
    <submittedName>
        <fullName evidence="2">Ferritin-like domain-containing protein</fullName>
    </submittedName>
</protein>
<dbReference type="Pfam" id="PF13668">
    <property type="entry name" value="Ferritin_2"/>
    <property type="match status" value="1"/>
</dbReference>
<dbReference type="EMBL" id="SSTI01000011">
    <property type="protein sequence ID" value="THG38456.1"/>
    <property type="molecule type" value="Genomic_DNA"/>
</dbReference>
<name>A0ABY2QF36_9SPHN</name>
<organism evidence="2 3">
    <name type="scientific">Sphingomonas olei</name>
    <dbReference type="NCBI Taxonomy" id="1886787"/>
    <lineage>
        <taxon>Bacteria</taxon>
        <taxon>Pseudomonadati</taxon>
        <taxon>Pseudomonadota</taxon>
        <taxon>Alphaproteobacteria</taxon>
        <taxon>Sphingomonadales</taxon>
        <taxon>Sphingomonadaceae</taxon>
        <taxon>Sphingomonas</taxon>
    </lineage>
</organism>
<keyword evidence="3" id="KW-1185">Reference proteome</keyword>
<feature type="region of interest" description="Disordered" evidence="1">
    <location>
        <begin position="317"/>
        <end position="336"/>
    </location>
</feature>
<dbReference type="RefSeq" id="WP_046410007.1">
    <property type="nucleotide sequence ID" value="NZ_SSTI01000011.1"/>
</dbReference>
<evidence type="ECO:0000256" key="1">
    <source>
        <dbReference type="SAM" id="MobiDB-lite"/>
    </source>
</evidence>
<gene>
    <name evidence="2" type="ORF">E5988_14185</name>
</gene>
<dbReference type="InterPro" id="IPR052965">
    <property type="entry name" value="Pigment-catalase-like"/>
</dbReference>
<proteinExistence type="predicted"/>
<dbReference type="Proteomes" id="UP000308038">
    <property type="component" value="Unassembled WGS sequence"/>
</dbReference>
<dbReference type="PROSITE" id="PS51318">
    <property type="entry name" value="TAT"/>
    <property type="match status" value="1"/>
</dbReference>
<dbReference type="InterPro" id="IPR006311">
    <property type="entry name" value="TAT_signal"/>
</dbReference>
<reference evidence="2 3" key="1">
    <citation type="submission" date="2019-04" db="EMBL/GenBank/DDBJ databases">
        <title>Microbes associate with the intestines of laboratory mice.</title>
        <authorList>
            <person name="Navarre W."/>
            <person name="Wong E."/>
            <person name="Huang K.C."/>
            <person name="Tropini C."/>
            <person name="Ng K."/>
            <person name="Yu B."/>
        </authorList>
    </citation>
    <scope>NUCLEOTIDE SEQUENCE [LARGE SCALE GENOMIC DNA]</scope>
    <source>
        <strain evidence="2 3">NM83_B4-11</strain>
    </source>
</reference>
<comment type="caution">
    <text evidence="2">The sequence shown here is derived from an EMBL/GenBank/DDBJ whole genome shotgun (WGS) entry which is preliminary data.</text>
</comment>
<sequence>MSQTDPLIEAPQASGAAGVHRRGFFTAVAGAAAVGAGALALGTKASAQSLGEVDPINFALNLEYLQANFLSVATTGKTLVAADTSGTGTAGAANGGRQKTFADPALASIAQEMAADALAHVKFLRAQASTVYAVAQPAIDLGTGATSAFSTLARAAGLVGAGAGFDPYGTDNDFLLGLYMLKDVSVTAYAGVLGFLGTPTTAEAVAGILQVEAEHAATVRLALYRRGLTLPSLIDATEAISNYRDTLDGTTSDFDQGVRPTTNASGATVANVAPLNGKGQVFVRTPSQVLNILYLNAATSISTGGFFPAGLNGTIKTTAAPTPTPTPTPSASPTAG</sequence>
<evidence type="ECO:0000313" key="3">
    <source>
        <dbReference type="Proteomes" id="UP000308038"/>
    </source>
</evidence>
<evidence type="ECO:0000313" key="2">
    <source>
        <dbReference type="EMBL" id="THG38456.1"/>
    </source>
</evidence>
<accession>A0ABY2QF36</accession>
<dbReference type="PANTHER" id="PTHR31694:SF26">
    <property type="entry name" value="OS05G0151100 PROTEIN"/>
    <property type="match status" value="1"/>
</dbReference>